<dbReference type="GO" id="GO:0020037">
    <property type="term" value="F:heme binding"/>
    <property type="evidence" value="ECO:0007669"/>
    <property type="project" value="InterPro"/>
</dbReference>
<dbReference type="InterPro" id="IPR009056">
    <property type="entry name" value="Cyt_c-like_dom"/>
</dbReference>
<dbReference type="Pfam" id="PF00034">
    <property type="entry name" value="Cytochrom_C"/>
    <property type="match status" value="1"/>
</dbReference>
<evidence type="ECO:0000259" key="5">
    <source>
        <dbReference type="PROSITE" id="PS51007"/>
    </source>
</evidence>
<dbReference type="Proteomes" id="UP000186720">
    <property type="component" value="Unassembled WGS sequence"/>
</dbReference>
<feature type="domain" description="Cytochrome c" evidence="5">
    <location>
        <begin position="228"/>
        <end position="340"/>
    </location>
</feature>
<dbReference type="OrthoDB" id="9811395at2"/>
<protein>
    <recommendedName>
        <fullName evidence="5">Cytochrome c domain-containing protein</fullName>
    </recommendedName>
</protein>
<reference evidence="6 7" key="1">
    <citation type="submission" date="2016-11" db="EMBL/GenBank/DDBJ databases">
        <title>Whole Genome Sequencing of Mucilaginibacter polytrichastri RG4-7(T) isolated from the moss sample.</title>
        <authorList>
            <person name="Li Y."/>
        </authorList>
    </citation>
    <scope>NUCLEOTIDE SEQUENCE [LARGE SCALE GENOMIC DNA]</scope>
    <source>
        <strain evidence="6 7">RG4-7</strain>
    </source>
</reference>
<sequence length="343" mass="37802">MEIYNNHKVLFTVALVFFLTLTLFVAILPAANNQDQNAPLPNSKPLNPLETEGKAVFIAEGCTACHTQQVRNVEMDKVFGSRPSIAADYARNKRIDIWRNTATLMGSERTGPDLTDIGNRQPSDDWHLLHLFNPRSVVPASVMPSYAWLFDVKEYKSSDDVQVNVPANFREEITGNIVASHKVLALVAYLKSLKQTPLPSGKAVPIFLYGKKHQDENSTNTAGSSIAKPQFDGAALYAANCQSCHQENGEGLLGAFPALKGSKVVLDEDPDIQITIIMQGYNGRVSEGYGVMPPVGTNNSLKPEEIAAIINHERSSWGNKSRKVTEDEVRKIISQLKKQKITK</sequence>
<keyword evidence="2 4" id="KW-0479">Metal-binding</keyword>
<keyword evidence="7" id="KW-1185">Reference proteome</keyword>
<dbReference type="PROSITE" id="PS51007">
    <property type="entry name" value="CYTC"/>
    <property type="match status" value="2"/>
</dbReference>
<keyword evidence="1 4" id="KW-0349">Heme</keyword>
<dbReference type="PANTHER" id="PTHR35008">
    <property type="entry name" value="BLL4482 PROTEIN-RELATED"/>
    <property type="match status" value="1"/>
</dbReference>
<evidence type="ECO:0000256" key="1">
    <source>
        <dbReference type="ARBA" id="ARBA00022617"/>
    </source>
</evidence>
<accession>A0A1Q5ZY67</accession>
<evidence type="ECO:0000313" key="6">
    <source>
        <dbReference type="EMBL" id="OKS86715.1"/>
    </source>
</evidence>
<evidence type="ECO:0000256" key="3">
    <source>
        <dbReference type="ARBA" id="ARBA00023004"/>
    </source>
</evidence>
<evidence type="ECO:0000256" key="4">
    <source>
        <dbReference type="PROSITE-ProRule" id="PRU00433"/>
    </source>
</evidence>
<dbReference type="GO" id="GO:0046872">
    <property type="term" value="F:metal ion binding"/>
    <property type="evidence" value="ECO:0007669"/>
    <property type="project" value="UniProtKB-KW"/>
</dbReference>
<dbReference type="EMBL" id="MPPL01000001">
    <property type="protein sequence ID" value="OKS86715.1"/>
    <property type="molecule type" value="Genomic_DNA"/>
</dbReference>
<comment type="caution">
    <text evidence="6">The sequence shown here is derived from an EMBL/GenBank/DDBJ whole genome shotgun (WGS) entry which is preliminary data.</text>
</comment>
<feature type="domain" description="Cytochrome c" evidence="5">
    <location>
        <begin position="48"/>
        <end position="194"/>
    </location>
</feature>
<dbReference type="PANTHER" id="PTHR35008:SF8">
    <property type="entry name" value="ALCOHOL DEHYDROGENASE CYTOCHROME C SUBUNIT"/>
    <property type="match status" value="1"/>
</dbReference>
<dbReference type="Gene3D" id="1.10.760.10">
    <property type="entry name" value="Cytochrome c-like domain"/>
    <property type="match status" value="2"/>
</dbReference>
<dbReference type="AlphaFoldDB" id="A0A1Q5ZY67"/>
<dbReference type="InterPro" id="IPR003468">
    <property type="entry name" value="Cyt_c_oxidase_monohaem-su/FixO"/>
</dbReference>
<dbReference type="InterPro" id="IPR051459">
    <property type="entry name" value="Cytochrome_c-type_DH"/>
</dbReference>
<name>A0A1Q5ZY67_9SPHI</name>
<keyword evidence="3 4" id="KW-0408">Iron</keyword>
<evidence type="ECO:0000313" key="7">
    <source>
        <dbReference type="Proteomes" id="UP000186720"/>
    </source>
</evidence>
<organism evidence="6 7">
    <name type="scientific">Mucilaginibacter polytrichastri</name>
    <dbReference type="NCBI Taxonomy" id="1302689"/>
    <lineage>
        <taxon>Bacteria</taxon>
        <taxon>Pseudomonadati</taxon>
        <taxon>Bacteroidota</taxon>
        <taxon>Sphingobacteriia</taxon>
        <taxon>Sphingobacteriales</taxon>
        <taxon>Sphingobacteriaceae</taxon>
        <taxon>Mucilaginibacter</taxon>
    </lineage>
</organism>
<evidence type="ECO:0000256" key="2">
    <source>
        <dbReference type="ARBA" id="ARBA00022723"/>
    </source>
</evidence>
<dbReference type="RefSeq" id="WP_074489393.1">
    <property type="nucleotide sequence ID" value="NZ_MPPL01000001.1"/>
</dbReference>
<proteinExistence type="predicted"/>
<dbReference type="STRING" id="1302689.RG47T_2172"/>
<dbReference type="SUPFAM" id="SSF46626">
    <property type="entry name" value="Cytochrome c"/>
    <property type="match status" value="2"/>
</dbReference>
<dbReference type="Pfam" id="PF02433">
    <property type="entry name" value="FixO"/>
    <property type="match status" value="1"/>
</dbReference>
<dbReference type="GO" id="GO:0009055">
    <property type="term" value="F:electron transfer activity"/>
    <property type="evidence" value="ECO:0007669"/>
    <property type="project" value="InterPro"/>
</dbReference>
<dbReference type="InterPro" id="IPR036909">
    <property type="entry name" value="Cyt_c-like_dom_sf"/>
</dbReference>
<gene>
    <name evidence="6" type="ORF">RG47T_2172</name>
</gene>